<dbReference type="Proteomes" id="UP000006671">
    <property type="component" value="Unassembled WGS sequence"/>
</dbReference>
<sequence>MSALVQLIFNQNTPDPDIVQHKTNKRNIQRTIRFVERQCLKLEREEASSTLQLKRSVNRFQIPETKSIAHQIMKLRKLSRKMHELKVSLQVHCLKFESINYSNGDEMKQVMNKILTQLIKTNNHTPNLLDGIIHEFMEGSSDAISVIPSSEEYTVDDFPECCDEDEEDDWEQIVREKMGMPIVYPSDSYSHNVMMGNLSSSHSSNAEDDVLRARLANLK</sequence>
<proteinExistence type="predicted"/>
<organism evidence="3">
    <name type="scientific">Naegleria gruberi</name>
    <name type="common">Amoeba</name>
    <dbReference type="NCBI Taxonomy" id="5762"/>
    <lineage>
        <taxon>Eukaryota</taxon>
        <taxon>Discoba</taxon>
        <taxon>Heterolobosea</taxon>
        <taxon>Tetramitia</taxon>
        <taxon>Eutetramitia</taxon>
        <taxon>Vahlkampfiidae</taxon>
        <taxon>Naegleria</taxon>
    </lineage>
</organism>
<keyword evidence="3" id="KW-1185">Reference proteome</keyword>
<feature type="coiled-coil region" evidence="1">
    <location>
        <begin position="18"/>
        <end position="45"/>
    </location>
</feature>
<dbReference type="AlphaFoldDB" id="D2W1E8"/>
<evidence type="ECO:0000256" key="1">
    <source>
        <dbReference type="SAM" id="Coils"/>
    </source>
</evidence>
<dbReference type="KEGG" id="ngr:NAEGRDRAFT_53954"/>
<dbReference type="OrthoDB" id="10252926at2759"/>
<dbReference type="Gene3D" id="6.10.140.1230">
    <property type="match status" value="1"/>
</dbReference>
<dbReference type="RefSeq" id="XP_002669819.1">
    <property type="nucleotide sequence ID" value="XM_002669773.1"/>
</dbReference>
<dbReference type="STRING" id="5762.D2W1E8"/>
<keyword evidence="1" id="KW-0175">Coiled coil</keyword>
<dbReference type="GeneID" id="8857144"/>
<dbReference type="EMBL" id="GG738922">
    <property type="protein sequence ID" value="EFC37075.1"/>
    <property type="molecule type" value="Genomic_DNA"/>
</dbReference>
<protein>
    <submittedName>
        <fullName evidence="2">Predicted protein</fullName>
    </submittedName>
</protein>
<reference evidence="2 3" key="1">
    <citation type="journal article" date="2010" name="Cell">
        <title>The genome of Naegleria gruberi illuminates early eukaryotic versatility.</title>
        <authorList>
            <person name="Fritz-Laylin L.K."/>
            <person name="Prochnik S.E."/>
            <person name="Ginger M.L."/>
            <person name="Dacks J.B."/>
            <person name="Carpenter M.L."/>
            <person name="Field M.C."/>
            <person name="Kuo A."/>
            <person name="Paredez A."/>
            <person name="Chapman J."/>
            <person name="Pham J."/>
            <person name="Shu S."/>
            <person name="Neupane R."/>
            <person name="Cipriano M."/>
            <person name="Mancuso J."/>
            <person name="Tu H."/>
            <person name="Salamov A."/>
            <person name="Lindquist E."/>
            <person name="Shapiro H."/>
            <person name="Lucas S."/>
            <person name="Grigoriev I.V."/>
            <person name="Cande W.Z."/>
            <person name="Fulton C."/>
            <person name="Rokhsar D.S."/>
            <person name="Dawson S.C."/>
        </authorList>
    </citation>
    <scope>NUCLEOTIDE SEQUENCE [LARGE SCALE GENOMIC DNA]</scope>
    <source>
        <strain evidence="2 3">NEG-M</strain>
    </source>
</reference>
<name>D2W1E8_NAEGR</name>
<dbReference type="InParanoid" id="D2W1E8"/>
<evidence type="ECO:0000313" key="2">
    <source>
        <dbReference type="EMBL" id="EFC37075.1"/>
    </source>
</evidence>
<gene>
    <name evidence="2" type="ORF">NAEGRDRAFT_53954</name>
</gene>
<dbReference type="VEuPathDB" id="AmoebaDB:NAEGRDRAFT_53954"/>
<accession>D2W1E8</accession>
<evidence type="ECO:0000313" key="3">
    <source>
        <dbReference type="Proteomes" id="UP000006671"/>
    </source>
</evidence>